<dbReference type="EMBL" id="LACI01002638">
    <property type="protein sequence ID" value="KJU81578.1"/>
    <property type="molecule type" value="Genomic_DNA"/>
</dbReference>
<dbReference type="AlphaFoldDB" id="A0A0F3GLK4"/>
<accession>A0A0F3GLK4</accession>
<name>A0A0F3GLK4_9BACT</name>
<organism evidence="1 2">
    <name type="scientific">Candidatus Magnetobacterium bavaricum</name>
    <dbReference type="NCBI Taxonomy" id="29290"/>
    <lineage>
        <taxon>Bacteria</taxon>
        <taxon>Pseudomonadati</taxon>
        <taxon>Nitrospirota</taxon>
        <taxon>Thermodesulfovibrionia</taxon>
        <taxon>Thermodesulfovibrionales</taxon>
        <taxon>Candidatus Magnetobacteriaceae</taxon>
        <taxon>Candidatus Magnetobacterium</taxon>
    </lineage>
</organism>
<gene>
    <name evidence="1" type="ORF">MBAV_006228</name>
</gene>
<evidence type="ECO:0000313" key="1">
    <source>
        <dbReference type="EMBL" id="KJU81578.1"/>
    </source>
</evidence>
<keyword evidence="2" id="KW-1185">Reference proteome</keyword>
<protein>
    <submittedName>
        <fullName evidence="1">Uncharacterized protein</fullName>
    </submittedName>
</protein>
<proteinExistence type="predicted"/>
<dbReference type="PATRIC" id="fig|29290.4.peg.8232"/>
<comment type="caution">
    <text evidence="1">The sequence shown here is derived from an EMBL/GenBank/DDBJ whole genome shotgun (WGS) entry which is preliminary data.</text>
</comment>
<reference evidence="1 2" key="1">
    <citation type="submission" date="2015-02" db="EMBL/GenBank/DDBJ databases">
        <title>Single-cell genomics of uncultivated deep-branching MTB reveals a conserved set of magnetosome genes.</title>
        <authorList>
            <person name="Kolinko S."/>
            <person name="Richter M."/>
            <person name="Glockner F.O."/>
            <person name="Brachmann A."/>
            <person name="Schuler D."/>
        </authorList>
    </citation>
    <scope>NUCLEOTIDE SEQUENCE [LARGE SCALE GENOMIC DNA]</scope>
    <source>
        <strain evidence="1">TM-1</strain>
    </source>
</reference>
<sequence length="99" mass="10865">MLMIQHARDVVSLVRRETSRMRIEGVQIVTPAHMNGTDRWLMEPVKKISVFESPSLGGPCETFEVDGGNCYSLSGSGVLEIATLIQVICDAATDLKNSR</sequence>
<evidence type="ECO:0000313" key="2">
    <source>
        <dbReference type="Proteomes" id="UP000033423"/>
    </source>
</evidence>
<dbReference type="Proteomes" id="UP000033423">
    <property type="component" value="Unassembled WGS sequence"/>
</dbReference>